<dbReference type="EMBL" id="CP054539">
    <property type="protein sequence ID" value="QSL65729.1"/>
    <property type="molecule type" value="Genomic_DNA"/>
</dbReference>
<keyword evidence="3" id="KW-1185">Reference proteome</keyword>
<proteinExistence type="predicted"/>
<reference evidence="2" key="1">
    <citation type="submission" date="2020-06" db="EMBL/GenBank/DDBJ databases">
        <title>Genomes of multiple members of Pneumocystis genus reveal paths to human pathogen Pneumocystis jirovecii.</title>
        <authorList>
            <person name="Cisse O.H."/>
            <person name="Ma L."/>
            <person name="Dekker J."/>
            <person name="Khil P."/>
            <person name="Jo J."/>
            <person name="Brenchley J."/>
            <person name="Blair R."/>
            <person name="Pahar B."/>
            <person name="Chabe M."/>
            <person name="Van Rompay K.A."/>
            <person name="Keesler R."/>
            <person name="Sukura A."/>
            <person name="Hirsch V."/>
            <person name="Kutty G."/>
            <person name="Liu Y."/>
            <person name="Peng L."/>
            <person name="Chen J."/>
            <person name="Song J."/>
            <person name="Weissenbacher-Lang C."/>
            <person name="Xu J."/>
            <person name="Upham N.S."/>
            <person name="Stajich J.E."/>
            <person name="Cuomo C.A."/>
            <person name="Cushion M.T."/>
            <person name="Kovacs J.A."/>
        </authorList>
    </citation>
    <scope>NUCLEOTIDE SEQUENCE</scope>
    <source>
        <strain evidence="2">2A</strain>
    </source>
</reference>
<dbReference type="AlphaFoldDB" id="A0A899G2Q1"/>
<dbReference type="Proteomes" id="UP000663699">
    <property type="component" value="Chromosome 8"/>
</dbReference>
<organism evidence="2 3">
    <name type="scientific">Pneumocystis wakefieldiae</name>
    <dbReference type="NCBI Taxonomy" id="38082"/>
    <lineage>
        <taxon>Eukaryota</taxon>
        <taxon>Fungi</taxon>
        <taxon>Dikarya</taxon>
        <taxon>Ascomycota</taxon>
        <taxon>Taphrinomycotina</taxon>
        <taxon>Pneumocystomycetes</taxon>
        <taxon>Pneumocystaceae</taxon>
        <taxon>Pneumocystis</taxon>
    </lineage>
</organism>
<accession>A0A899G2Q1</accession>
<dbReference type="Pfam" id="PF20636">
    <property type="entry name" value="SMN_G2-BD"/>
    <property type="match status" value="1"/>
</dbReference>
<evidence type="ECO:0000259" key="1">
    <source>
        <dbReference type="Pfam" id="PF20636"/>
    </source>
</evidence>
<feature type="domain" description="Survival Motor Neuron Gemin2-binding" evidence="1">
    <location>
        <begin position="18"/>
        <end position="39"/>
    </location>
</feature>
<evidence type="ECO:0000313" key="2">
    <source>
        <dbReference type="EMBL" id="QSL65729.1"/>
    </source>
</evidence>
<dbReference type="OrthoDB" id="197400at2759"/>
<dbReference type="InterPro" id="IPR049481">
    <property type="entry name" value="SMN_G2-BD"/>
</dbReference>
<protein>
    <recommendedName>
        <fullName evidence="1">Survival Motor Neuron Gemin2-binding domain-containing protein</fullName>
    </recommendedName>
</protein>
<dbReference type="CDD" id="cd22851">
    <property type="entry name" value="SMN_N"/>
    <property type="match status" value="1"/>
</dbReference>
<dbReference type="InterPro" id="IPR040424">
    <property type="entry name" value="Smn1"/>
</dbReference>
<name>A0A899G2Q1_9ASCO</name>
<evidence type="ECO:0000313" key="3">
    <source>
        <dbReference type="Proteomes" id="UP000663699"/>
    </source>
</evidence>
<dbReference type="PANTHER" id="PTHR39267">
    <property type="entry name" value="SURVIVAL MOTOR NEURON-LIKE PROTEIN 1"/>
    <property type="match status" value="1"/>
</dbReference>
<gene>
    <name evidence="2" type="ORF">MERGE_000007</name>
</gene>
<sequence>MTLEDVDHTSEEKLSYQEIWDDSMLIAAWNAAVHEYKTYHSNVIQDDKILETQSSCALDSDLQNNSINSESPKEHINEIDSDDIFEISKNNNSEKDTEKIKDSFIKSTSITPPLQIFNNDHVLKNLLMSWYYAGYYTGYYVGQNSIKNEENL</sequence>
<dbReference type="PANTHER" id="PTHR39267:SF1">
    <property type="entry name" value="SURVIVAL MOTOR NEURON PROTEIN"/>
    <property type="match status" value="1"/>
</dbReference>
<dbReference type="Pfam" id="PF20635">
    <property type="entry name" value="SMN_YG-box"/>
    <property type="match status" value="1"/>
</dbReference>